<dbReference type="GO" id="GO:0005829">
    <property type="term" value="C:cytosol"/>
    <property type="evidence" value="ECO:0007669"/>
    <property type="project" value="TreeGrafter"/>
</dbReference>
<dbReference type="GO" id="GO:0044550">
    <property type="term" value="P:secondary metabolite biosynthetic process"/>
    <property type="evidence" value="ECO:0007669"/>
    <property type="project" value="TreeGrafter"/>
</dbReference>
<keyword evidence="5" id="KW-0045">Antibiotic biosynthesis</keyword>
<dbReference type="EMBL" id="CP048104">
    <property type="protein sequence ID" value="QKG84492.1"/>
    <property type="molecule type" value="Genomic_DNA"/>
</dbReference>
<dbReference type="FunFam" id="3.30.559.10:FF:000012">
    <property type="entry name" value="Non-ribosomal peptide synthetase"/>
    <property type="match status" value="1"/>
</dbReference>
<dbReference type="SUPFAM" id="SSF52777">
    <property type="entry name" value="CoA-dependent acyltransferases"/>
    <property type="match status" value="2"/>
</dbReference>
<dbReference type="InterPro" id="IPR020845">
    <property type="entry name" value="AMP-binding_CS"/>
</dbReference>
<dbReference type="NCBIfam" id="TIGR01733">
    <property type="entry name" value="AA-adenyl-dom"/>
    <property type="match status" value="1"/>
</dbReference>
<dbReference type="GO" id="GO:0043041">
    <property type="term" value="P:amino acid activation for nonribosomal peptide biosynthetic process"/>
    <property type="evidence" value="ECO:0007669"/>
    <property type="project" value="TreeGrafter"/>
</dbReference>
<reference evidence="7 8" key="1">
    <citation type="submission" date="2020-01" db="EMBL/GenBank/DDBJ databases">
        <authorList>
            <person name="Gulvik C.A."/>
            <person name="Batra D.G."/>
        </authorList>
    </citation>
    <scope>NUCLEOTIDE SEQUENCE [LARGE SCALE GENOMIC DNA]</scope>
    <source>
        <strain evidence="7 8">W9323</strain>
    </source>
</reference>
<evidence type="ECO:0000259" key="6">
    <source>
        <dbReference type="PROSITE" id="PS50075"/>
    </source>
</evidence>
<dbReference type="InterPro" id="IPR023213">
    <property type="entry name" value="CAT-like_dom_sf"/>
</dbReference>
<dbReference type="Gene3D" id="3.30.300.30">
    <property type="match status" value="1"/>
</dbReference>
<dbReference type="FunFam" id="3.40.50.12780:FF:000012">
    <property type="entry name" value="Non-ribosomal peptide synthetase"/>
    <property type="match status" value="1"/>
</dbReference>
<dbReference type="CDD" id="cd19531">
    <property type="entry name" value="LCL_NRPS-like"/>
    <property type="match status" value="1"/>
</dbReference>
<dbReference type="KEGG" id="kpul:GXN76_08390"/>
<evidence type="ECO:0000256" key="5">
    <source>
        <dbReference type="ARBA" id="ARBA00023194"/>
    </source>
</evidence>
<dbReference type="Gene3D" id="3.40.50.980">
    <property type="match status" value="2"/>
</dbReference>
<dbReference type="GO" id="GO:0008610">
    <property type="term" value="P:lipid biosynthetic process"/>
    <property type="evidence" value="ECO:0007669"/>
    <property type="project" value="UniProtKB-ARBA"/>
</dbReference>
<dbReference type="Pfam" id="PF00501">
    <property type="entry name" value="AMP-binding"/>
    <property type="match status" value="1"/>
</dbReference>
<dbReference type="Gene3D" id="3.30.559.10">
    <property type="entry name" value="Chloramphenicol acetyltransferase-like domain"/>
    <property type="match status" value="1"/>
</dbReference>
<dbReference type="InterPro" id="IPR020806">
    <property type="entry name" value="PKS_PP-bd"/>
</dbReference>
<feature type="domain" description="Carrier" evidence="6">
    <location>
        <begin position="973"/>
        <end position="1048"/>
    </location>
</feature>
<dbReference type="PANTHER" id="PTHR45527">
    <property type="entry name" value="NONRIBOSOMAL PEPTIDE SYNTHETASE"/>
    <property type="match status" value="1"/>
</dbReference>
<dbReference type="SMART" id="SM00824">
    <property type="entry name" value="PKS_TE"/>
    <property type="match status" value="1"/>
</dbReference>
<dbReference type="FunFam" id="2.30.38.10:FF:000001">
    <property type="entry name" value="Non-ribosomal peptide synthetase PvdI"/>
    <property type="match status" value="1"/>
</dbReference>
<keyword evidence="4" id="KW-0597">Phosphoprotein</keyword>
<dbReference type="Gene3D" id="3.40.50.1820">
    <property type="entry name" value="alpha/beta hydrolase"/>
    <property type="match status" value="1"/>
</dbReference>
<evidence type="ECO:0000256" key="4">
    <source>
        <dbReference type="ARBA" id="ARBA00022553"/>
    </source>
</evidence>
<dbReference type="SUPFAM" id="SSF53474">
    <property type="entry name" value="alpha/beta-Hydrolases"/>
    <property type="match status" value="1"/>
</dbReference>
<dbReference type="SUPFAM" id="SSF47336">
    <property type="entry name" value="ACP-like"/>
    <property type="match status" value="1"/>
</dbReference>
<accession>A0A7D4BFN5</accession>
<dbReference type="InterPro" id="IPR006162">
    <property type="entry name" value="Ppantetheine_attach_site"/>
</dbReference>
<dbReference type="RefSeq" id="WP_173222233.1">
    <property type="nucleotide sequence ID" value="NZ_CP048104.1"/>
</dbReference>
<dbReference type="PANTHER" id="PTHR45527:SF1">
    <property type="entry name" value="FATTY ACID SYNTHASE"/>
    <property type="match status" value="1"/>
</dbReference>
<dbReference type="FunFam" id="3.40.50.980:FF:000001">
    <property type="entry name" value="Non-ribosomal peptide synthetase"/>
    <property type="match status" value="1"/>
</dbReference>
<dbReference type="Pfam" id="PF00550">
    <property type="entry name" value="PP-binding"/>
    <property type="match status" value="1"/>
</dbReference>
<dbReference type="GO" id="GO:0003824">
    <property type="term" value="F:catalytic activity"/>
    <property type="evidence" value="ECO:0007669"/>
    <property type="project" value="InterPro"/>
</dbReference>
<dbReference type="CDD" id="cd05930">
    <property type="entry name" value="A_NRPS"/>
    <property type="match status" value="1"/>
</dbReference>
<comment type="cofactor">
    <cofactor evidence="1">
        <name>pantetheine 4'-phosphate</name>
        <dbReference type="ChEBI" id="CHEBI:47942"/>
    </cofactor>
</comment>
<dbReference type="InterPro" id="IPR036736">
    <property type="entry name" value="ACP-like_sf"/>
</dbReference>
<evidence type="ECO:0000313" key="8">
    <source>
        <dbReference type="Proteomes" id="UP000503088"/>
    </source>
</evidence>
<dbReference type="SMART" id="SM00823">
    <property type="entry name" value="PKS_PP"/>
    <property type="match status" value="1"/>
</dbReference>
<sequence length="1335" mass="151292">MAAEGLNSKLYLLPASYAQERMWILDRLEPESTTYNIPFALMLKGKLNVELLHDSLKEMVKRHEVLRTAFSLQQGKPMQVVAEFMDIPLPVVAVTGETAEEREKWAFQSMKKEANKPFDLTQAPLFSAKLYVLGKDQHVLFINVHHIIFDGWSVDILIRDLTRLYEDRVAGQVSTLAELPVQYADYAHWQKEWLEEGETESQLVYWKEQLAGELPRLQLPTDRPRPAKQSFHGAIESFTLSPEVAKGLRDLSRREGTTLFMTLLAGFQVLMHRYSGQTDLLVGTPVANRNDRDLEEVIGLFVNTLVLRTDLSESPTFRQLLHRVRKVCLDAYAHQDLPFEKLVEYLQPERDMSHNPLFQVMFSFQEGEQNSIPVGSDLLLEVVKIDNDTAKFDLGLFMTEQNGTLTGGFEYNTDLYDAQTIRQMAGHLTALLESAAFQPDTSISHLSYLTESERNWLMEEVNQTASEYPDLCFHHLFEEQVSRTPDAVAVSFGDREMTYRELDQCAEGLAAYLRSKGVGREELVGIHLEQSPDRLVGMLGIWKAGGAYLPLDPAYPVERLKYMVQDSGIRWILTTDTELWGDHPAVELVQMDRDWMSETENEQGPRNREGDPNRLAYVIYTSGSTGLPKGVAVEQRALVNHMTWFQREYPLNENDRVLQMTAFGFDASLLEWCAPLVAGARLVLPECSSPLHPDALVTTIREKKITRVQLVASLWRLLLNHPRIGECNSLRQAICGGESLTPSLQERFFSLLDAELIHLYGPTETCIDATHWRCFPEKDVTRIPIGRPIANAKVYVLDEHRQLVPPGVAGELYIGGAGLARGYLNRPDLTEQAFVSHPFSDDTKARLYKSGDRVCYRRDGSLEFLGRMDRQVKVRGFRIEPGEVEQILTGHASVKEAVVRVYDGSLIAYIVPEKLGEMSAEGLKAYLQDFLPPYMVPTHLLQVDTLPLTPNGKLDHRSLPVPDTVHRQKEEKMARDRLELEMVQIWKELLGVPSVGVQDNFFDIGGHSLKGIELVEMIRQQFSVDLSLSVLFRKQTVTELCDYIRNAGSSFTTNLIRIQEGTEDSSPLILFHPGGGGAMCYVHLAKALGQEKRVYGFQATGYESDVPPLSSISEMADCYYRELRENIPKGPYHLAGWSLGGTLAVEVARRLEAAGELVEFIGLLDAHAFDYRQEDTPGRKDPLDAWAESLGMPEEERIVAEETTKLKWIWVHLQEAGMLPEGVGLETVRRYLKVMNANREASESYRFSTPIASDLYLFQAEDLSTVNPLPKVDPGKWRERTQGRVHVIPVKGNHHVLMESPYVEQLAEKIKDTFATISCLTDIDPWKKDRQRIFQ</sequence>
<dbReference type="PROSITE" id="PS00455">
    <property type="entry name" value="AMP_BINDING"/>
    <property type="match status" value="1"/>
</dbReference>
<name>A0A7D4BFN5_9BACL</name>
<dbReference type="InterPro" id="IPR020802">
    <property type="entry name" value="TesA-like"/>
</dbReference>
<dbReference type="GO" id="GO:0017000">
    <property type="term" value="P:antibiotic biosynthetic process"/>
    <property type="evidence" value="ECO:0007669"/>
    <property type="project" value="UniProtKB-KW"/>
</dbReference>
<dbReference type="PROSITE" id="PS50075">
    <property type="entry name" value="CARRIER"/>
    <property type="match status" value="1"/>
</dbReference>
<keyword evidence="3" id="KW-0596">Phosphopantetheine</keyword>
<organism evidence="7 8">
    <name type="scientific">Kroppenstedtia pulmonis</name>
    <dbReference type="NCBI Taxonomy" id="1380685"/>
    <lineage>
        <taxon>Bacteria</taxon>
        <taxon>Bacillati</taxon>
        <taxon>Bacillota</taxon>
        <taxon>Bacilli</taxon>
        <taxon>Bacillales</taxon>
        <taxon>Thermoactinomycetaceae</taxon>
        <taxon>Kroppenstedtia</taxon>
    </lineage>
</organism>
<dbReference type="InterPro" id="IPR029058">
    <property type="entry name" value="AB_hydrolase_fold"/>
</dbReference>
<dbReference type="InterPro" id="IPR001031">
    <property type="entry name" value="Thioesterase"/>
</dbReference>
<dbReference type="InterPro" id="IPR010071">
    <property type="entry name" value="AA_adenyl_dom"/>
</dbReference>
<dbReference type="InterPro" id="IPR000873">
    <property type="entry name" value="AMP-dep_synth/lig_dom"/>
</dbReference>
<gene>
    <name evidence="7" type="ORF">GXN76_08390</name>
</gene>
<dbReference type="FunFam" id="1.10.1200.10:FF:000005">
    <property type="entry name" value="Nonribosomal peptide synthetase 1"/>
    <property type="match status" value="1"/>
</dbReference>
<dbReference type="InterPro" id="IPR001242">
    <property type="entry name" value="Condensation_dom"/>
</dbReference>
<dbReference type="SUPFAM" id="SSF56801">
    <property type="entry name" value="Acetyl-CoA synthetase-like"/>
    <property type="match status" value="1"/>
</dbReference>
<evidence type="ECO:0000256" key="2">
    <source>
        <dbReference type="ARBA" id="ARBA00006432"/>
    </source>
</evidence>
<dbReference type="PROSITE" id="PS00012">
    <property type="entry name" value="PHOSPHOPANTETHEINE"/>
    <property type="match status" value="1"/>
</dbReference>
<dbReference type="GO" id="GO:0031177">
    <property type="term" value="F:phosphopantetheine binding"/>
    <property type="evidence" value="ECO:0007669"/>
    <property type="project" value="InterPro"/>
</dbReference>
<dbReference type="Gene3D" id="2.30.38.10">
    <property type="entry name" value="Luciferase, Domain 3"/>
    <property type="match status" value="1"/>
</dbReference>
<dbReference type="InterPro" id="IPR025110">
    <property type="entry name" value="AMP-bd_C"/>
</dbReference>
<evidence type="ECO:0000256" key="1">
    <source>
        <dbReference type="ARBA" id="ARBA00001957"/>
    </source>
</evidence>
<dbReference type="Pfam" id="PF13193">
    <property type="entry name" value="AMP-binding_C"/>
    <property type="match status" value="1"/>
</dbReference>
<dbReference type="FunFam" id="3.30.559.30:FF:000001">
    <property type="entry name" value="Non-ribosomal peptide synthetase"/>
    <property type="match status" value="1"/>
</dbReference>
<dbReference type="Gene3D" id="3.30.559.30">
    <property type="entry name" value="Nonribosomal peptide synthetase, condensation domain"/>
    <property type="match status" value="1"/>
</dbReference>
<protein>
    <submittedName>
        <fullName evidence="7">Amino acid adenylation domain-containing protein</fullName>
    </submittedName>
</protein>
<dbReference type="Pfam" id="PF00975">
    <property type="entry name" value="Thioesterase"/>
    <property type="match status" value="1"/>
</dbReference>
<keyword evidence="8" id="KW-1185">Reference proteome</keyword>
<dbReference type="InterPro" id="IPR045851">
    <property type="entry name" value="AMP-bd_C_sf"/>
</dbReference>
<proteinExistence type="inferred from homology"/>
<dbReference type="InterPro" id="IPR009081">
    <property type="entry name" value="PP-bd_ACP"/>
</dbReference>
<dbReference type="Gene3D" id="1.10.1200.10">
    <property type="entry name" value="ACP-like"/>
    <property type="match status" value="1"/>
</dbReference>
<evidence type="ECO:0000256" key="3">
    <source>
        <dbReference type="ARBA" id="ARBA00022450"/>
    </source>
</evidence>
<comment type="similarity">
    <text evidence="2">Belongs to the ATP-dependent AMP-binding enzyme family.</text>
</comment>
<dbReference type="Pfam" id="PF00668">
    <property type="entry name" value="Condensation"/>
    <property type="match status" value="1"/>
</dbReference>
<evidence type="ECO:0000313" key="7">
    <source>
        <dbReference type="EMBL" id="QKG84492.1"/>
    </source>
</evidence>
<dbReference type="Proteomes" id="UP000503088">
    <property type="component" value="Chromosome"/>
</dbReference>